<reference evidence="8" key="2">
    <citation type="journal article" date="2014" name="ISME J.">
        <title>Microbial stratification in low pH oxic and suboxic macroscopic growths along an acid mine drainage.</title>
        <authorList>
            <person name="Mendez-Garcia C."/>
            <person name="Mesa V."/>
            <person name="Sprenger R.R."/>
            <person name="Richter M."/>
            <person name="Diez M.S."/>
            <person name="Solano J."/>
            <person name="Bargiela R."/>
            <person name="Golyshina O.V."/>
            <person name="Manteca A."/>
            <person name="Ramos J.L."/>
            <person name="Gallego J.R."/>
            <person name="Llorente I."/>
            <person name="Martins Dos Santos V.A."/>
            <person name="Jensen O.N."/>
            <person name="Pelaez A.I."/>
            <person name="Sanchez J."/>
            <person name="Ferrer M."/>
        </authorList>
    </citation>
    <scope>NUCLEOTIDE SEQUENCE</scope>
</reference>
<feature type="domain" description="Aminotransferase class V" evidence="7">
    <location>
        <begin position="1"/>
        <end position="274"/>
    </location>
</feature>
<dbReference type="PROSITE" id="PS00595">
    <property type="entry name" value="AA_TRANSFER_CLASS_5"/>
    <property type="match status" value="1"/>
</dbReference>
<comment type="catalytic activity">
    <reaction evidence="6">
        <text>(sulfur carrier)-H + L-cysteine = (sulfur carrier)-SH + L-alanine</text>
        <dbReference type="Rhea" id="RHEA:43892"/>
        <dbReference type="Rhea" id="RHEA-COMP:14737"/>
        <dbReference type="Rhea" id="RHEA-COMP:14739"/>
        <dbReference type="ChEBI" id="CHEBI:29917"/>
        <dbReference type="ChEBI" id="CHEBI:35235"/>
        <dbReference type="ChEBI" id="CHEBI:57972"/>
        <dbReference type="ChEBI" id="CHEBI:64428"/>
        <dbReference type="EC" id="2.8.1.7"/>
    </reaction>
</comment>
<dbReference type="Gene3D" id="3.40.640.10">
    <property type="entry name" value="Type I PLP-dependent aspartate aminotransferase-like (Major domain)"/>
    <property type="match status" value="1"/>
</dbReference>
<evidence type="ECO:0000256" key="6">
    <source>
        <dbReference type="ARBA" id="ARBA00050776"/>
    </source>
</evidence>
<dbReference type="GO" id="GO:0031071">
    <property type="term" value="F:cysteine desulfurase activity"/>
    <property type="evidence" value="ECO:0007669"/>
    <property type="project" value="UniProtKB-EC"/>
</dbReference>
<evidence type="ECO:0000259" key="7">
    <source>
        <dbReference type="Pfam" id="PF00266"/>
    </source>
</evidence>
<proteinExistence type="inferred from homology"/>
<dbReference type="InterPro" id="IPR000192">
    <property type="entry name" value="Aminotrans_V_dom"/>
</dbReference>
<dbReference type="AlphaFoldDB" id="T1A394"/>
<dbReference type="InterPro" id="IPR020578">
    <property type="entry name" value="Aminotrans_V_PyrdxlP_BS"/>
</dbReference>
<evidence type="ECO:0000256" key="5">
    <source>
        <dbReference type="ARBA" id="ARBA00022898"/>
    </source>
</evidence>
<dbReference type="SUPFAM" id="SSF53383">
    <property type="entry name" value="PLP-dependent transferases"/>
    <property type="match status" value="1"/>
</dbReference>
<dbReference type="GO" id="GO:0006534">
    <property type="term" value="P:cysteine metabolic process"/>
    <property type="evidence" value="ECO:0007669"/>
    <property type="project" value="InterPro"/>
</dbReference>
<evidence type="ECO:0000256" key="1">
    <source>
        <dbReference type="ARBA" id="ARBA00001933"/>
    </source>
</evidence>
<keyword evidence="4" id="KW-0808">Transferase</keyword>
<accession>T1A394</accession>
<dbReference type="EC" id="2.8.1.7" evidence="3"/>
<name>T1A394_9ZZZZ</name>
<dbReference type="PANTHER" id="PTHR43586:SF8">
    <property type="entry name" value="CYSTEINE DESULFURASE 1, CHLOROPLASTIC"/>
    <property type="match status" value="1"/>
</dbReference>
<reference evidence="8" key="1">
    <citation type="submission" date="2013-08" db="EMBL/GenBank/DDBJ databases">
        <authorList>
            <person name="Mendez C."/>
            <person name="Richter M."/>
            <person name="Ferrer M."/>
            <person name="Sanchez J."/>
        </authorList>
    </citation>
    <scope>NUCLEOTIDE SEQUENCE</scope>
</reference>
<dbReference type="Pfam" id="PF00266">
    <property type="entry name" value="Aminotran_5"/>
    <property type="match status" value="1"/>
</dbReference>
<comment type="cofactor">
    <cofactor evidence="1">
        <name>pyridoxal 5'-phosphate</name>
        <dbReference type="ChEBI" id="CHEBI:597326"/>
    </cofactor>
</comment>
<dbReference type="InterPro" id="IPR015424">
    <property type="entry name" value="PyrdxlP-dep_Trfase"/>
</dbReference>
<organism evidence="8">
    <name type="scientific">mine drainage metagenome</name>
    <dbReference type="NCBI Taxonomy" id="410659"/>
    <lineage>
        <taxon>unclassified sequences</taxon>
        <taxon>metagenomes</taxon>
        <taxon>ecological metagenomes</taxon>
    </lineage>
</organism>
<evidence type="ECO:0000256" key="3">
    <source>
        <dbReference type="ARBA" id="ARBA00012239"/>
    </source>
</evidence>
<comment type="caution">
    <text evidence="8">The sequence shown here is derived from an EMBL/GenBank/DDBJ whole genome shotgun (WGS) entry which is preliminary data.</text>
</comment>
<dbReference type="EMBL" id="AUZY01007134">
    <property type="protein sequence ID" value="EQD51397.1"/>
    <property type="molecule type" value="Genomic_DNA"/>
</dbReference>
<evidence type="ECO:0000313" key="8">
    <source>
        <dbReference type="EMBL" id="EQD51397.1"/>
    </source>
</evidence>
<dbReference type="PANTHER" id="PTHR43586">
    <property type="entry name" value="CYSTEINE DESULFURASE"/>
    <property type="match status" value="1"/>
</dbReference>
<dbReference type="InterPro" id="IPR015421">
    <property type="entry name" value="PyrdxlP-dep_Trfase_major"/>
</dbReference>
<dbReference type="CDD" id="cd06453">
    <property type="entry name" value="SufS_like"/>
    <property type="match status" value="1"/>
</dbReference>
<sequence length="292" mass="31518">MEHHSNLVPWQLVAADRGWELDYVGVTDDGELSPEDLDGKLTRGTSVFSFTHVSNVLGTVNPVPALAARAREVGALTILDAAQSAPHLPLDVQALGVDALAFSGHKIFGPTGIGVLWVRKELLETLPPYQGGGEMILEVTRERSTYKDAPLRFEAGTPNTAGAVVLSSALDYVEHLGYDRMAHHEQGLLKEAWEGLSALAGDDLTIYGPPLSRGHVGVLSFSLKGVHPHDLATLLDAEGVALRAGHHCAQLLMRRYGVSALSRVSYGPYNDAEDNRAFLQAMGKVCRLFQRP</sequence>
<protein>
    <recommendedName>
        <fullName evidence="3">cysteine desulfurase</fullName>
        <ecNumber evidence="3">2.8.1.7</ecNumber>
    </recommendedName>
</protein>
<gene>
    <name evidence="8" type="ORF">B1B_11033</name>
</gene>
<dbReference type="Gene3D" id="3.90.1150.10">
    <property type="entry name" value="Aspartate Aminotransferase, domain 1"/>
    <property type="match status" value="1"/>
</dbReference>
<evidence type="ECO:0000256" key="2">
    <source>
        <dbReference type="ARBA" id="ARBA00010447"/>
    </source>
</evidence>
<dbReference type="InterPro" id="IPR015422">
    <property type="entry name" value="PyrdxlP-dep_Trfase_small"/>
</dbReference>
<evidence type="ECO:0000256" key="4">
    <source>
        <dbReference type="ARBA" id="ARBA00022679"/>
    </source>
</evidence>
<dbReference type="GO" id="GO:0030170">
    <property type="term" value="F:pyridoxal phosphate binding"/>
    <property type="evidence" value="ECO:0007669"/>
    <property type="project" value="InterPro"/>
</dbReference>
<comment type="similarity">
    <text evidence="2">Belongs to the class-V pyridoxal-phosphate-dependent aminotransferase family. Csd subfamily.</text>
</comment>
<keyword evidence="5" id="KW-0663">Pyridoxal phosphate</keyword>
<dbReference type="InterPro" id="IPR010970">
    <property type="entry name" value="Cys_dSase_SufS"/>
</dbReference>